<feature type="region of interest" description="Disordered" evidence="1">
    <location>
        <begin position="86"/>
        <end position="127"/>
    </location>
</feature>
<dbReference type="Proteomes" id="UP000593564">
    <property type="component" value="Unassembled WGS sequence"/>
</dbReference>
<organism evidence="2 3">
    <name type="scientific">Camellia sinensis</name>
    <name type="common">Tea plant</name>
    <name type="synonym">Thea sinensis</name>
    <dbReference type="NCBI Taxonomy" id="4442"/>
    <lineage>
        <taxon>Eukaryota</taxon>
        <taxon>Viridiplantae</taxon>
        <taxon>Streptophyta</taxon>
        <taxon>Embryophyta</taxon>
        <taxon>Tracheophyta</taxon>
        <taxon>Spermatophyta</taxon>
        <taxon>Magnoliopsida</taxon>
        <taxon>eudicotyledons</taxon>
        <taxon>Gunneridae</taxon>
        <taxon>Pentapetalae</taxon>
        <taxon>asterids</taxon>
        <taxon>Ericales</taxon>
        <taxon>Theaceae</taxon>
        <taxon>Camellia</taxon>
    </lineage>
</organism>
<feature type="compositionally biased region" description="Polar residues" evidence="1">
    <location>
        <begin position="13"/>
        <end position="26"/>
    </location>
</feature>
<evidence type="ECO:0000313" key="2">
    <source>
        <dbReference type="EMBL" id="KAF5953502.1"/>
    </source>
</evidence>
<protein>
    <submittedName>
        <fullName evidence="2">Uncharacterized protein</fullName>
    </submittedName>
</protein>
<reference evidence="2 3" key="2">
    <citation type="submission" date="2020-07" db="EMBL/GenBank/DDBJ databases">
        <title>Genome assembly of wild tea tree DASZ reveals pedigree and selection history of tea varieties.</title>
        <authorList>
            <person name="Zhang W."/>
        </authorList>
    </citation>
    <scope>NUCLEOTIDE SEQUENCE [LARGE SCALE GENOMIC DNA]</scope>
    <source>
        <strain evidence="3">cv. G240</strain>
        <tissue evidence="2">Leaf</tissue>
    </source>
</reference>
<name>A0A7J7HKR6_CAMSI</name>
<proteinExistence type="predicted"/>
<dbReference type="EMBL" id="JACBKZ010000003">
    <property type="protein sequence ID" value="KAF5953502.1"/>
    <property type="molecule type" value="Genomic_DNA"/>
</dbReference>
<keyword evidence="3" id="KW-1185">Reference proteome</keyword>
<accession>A0A7J7HKR6</accession>
<feature type="region of interest" description="Disordered" evidence="1">
    <location>
        <begin position="1"/>
        <end position="26"/>
    </location>
</feature>
<evidence type="ECO:0000256" key="1">
    <source>
        <dbReference type="SAM" id="MobiDB-lite"/>
    </source>
</evidence>
<sequence>MPTDRVMKRHNNLPYNQLTTTQPSNSPICRESDILQIVDQSLEQAECTAYKLQCCTDAKLGRNYTDYTSGLSSEFPPYRTSFITKPAESLIQSSHNNRPEEQPKCIPEDHRSIPGRQPTTNQEPNTH</sequence>
<comment type="caution">
    <text evidence="2">The sequence shown here is derived from an EMBL/GenBank/DDBJ whole genome shotgun (WGS) entry which is preliminary data.</text>
</comment>
<evidence type="ECO:0000313" key="3">
    <source>
        <dbReference type="Proteomes" id="UP000593564"/>
    </source>
</evidence>
<gene>
    <name evidence="2" type="ORF">HYC85_006358</name>
</gene>
<dbReference type="AlphaFoldDB" id="A0A7J7HKR6"/>
<feature type="compositionally biased region" description="Basic and acidic residues" evidence="1">
    <location>
        <begin position="97"/>
        <end position="112"/>
    </location>
</feature>
<feature type="compositionally biased region" description="Polar residues" evidence="1">
    <location>
        <begin position="117"/>
        <end position="127"/>
    </location>
</feature>
<reference evidence="3" key="1">
    <citation type="journal article" date="2020" name="Nat. Commun.">
        <title>Genome assembly of wild tea tree DASZ reveals pedigree and selection history of tea varieties.</title>
        <authorList>
            <person name="Zhang W."/>
            <person name="Zhang Y."/>
            <person name="Qiu H."/>
            <person name="Guo Y."/>
            <person name="Wan H."/>
            <person name="Zhang X."/>
            <person name="Scossa F."/>
            <person name="Alseekh S."/>
            <person name="Zhang Q."/>
            <person name="Wang P."/>
            <person name="Xu L."/>
            <person name="Schmidt M.H."/>
            <person name="Jia X."/>
            <person name="Li D."/>
            <person name="Zhu A."/>
            <person name="Guo F."/>
            <person name="Chen W."/>
            <person name="Ni D."/>
            <person name="Usadel B."/>
            <person name="Fernie A.R."/>
            <person name="Wen W."/>
        </authorList>
    </citation>
    <scope>NUCLEOTIDE SEQUENCE [LARGE SCALE GENOMIC DNA]</scope>
    <source>
        <strain evidence="3">cv. G240</strain>
    </source>
</reference>